<sequence length="1068" mass="119644">MPWPSINPFHRDDSKAEVSRTELIHSIICDIGSQLHTHRLESNAELIKGLTDAIINGGLADDRKYVMEKLIQALASLPERSRFSEIATGVFLKELWGNLQHPPISYMGDIFKYRTADGSNNNVMFPHIGKSGSFYARSVTPKHVSPAALPDPGTIFDALLARQGTPKQHPNKISSLLFALATIIIHDVFRTNDRDQNIVDSSSYLDLSPLYGSNQATQDTVRTFRDGKLKSDTFTEIRLLNQPPEAAVLLICFNRFHNYIADQLAAINEVDKFSIPSGISEASGETYAKALAKRDNDLFQTARLVTCGLYINVILNDYVRTILNLQRTDSSWTIDPRKGYEEILGSHGVQQATGNQVSVEFNLIYRWHSPLSARNERWMNDFLNKALHGAKPEELTPPEFQAGMQAWAARLPPVGERTFGGLSRKADGHFEDGDLVRILTEATEDVAGCFGARNVPIALKAIEILGIEQGRRWGMASLNELRRHFGMLPHKTFSEINSDPDVTAALEALYGDVENVELYPGVIVEEAKIPMTPGSGLCAGFTTTRAILSDAVALVRGDRFYTVDYSPDTLTAFGFKEASSDTSIAGGGVLYKLLMRAFPGWYHGTSIYAFYPFTAPKENKEIQQSLSYENYFDYSPPRLIAPIRIVTWNGVHSSLLNPKVYKVPWGVHMRHLSNYEFMLGGDNPRNTEQRHFVGRAIFSPEINIYGPEKTIEEFCHFYETVTGGLIRKHSHKLRNIYELDAVRDIANLSHTHFAACLFHIPLKSDHPDAIINDRQLYQMFSKIFSYIFLDYDAARSFKLRAEAVKASKELKEIVRKVCVAVKNQRFSFFGGQRSETKEEKLLPNHGTKLLQRLLATGKSLDEVTTIVLATGAGAVCPAAEGFSQVLDLFFSEPYSMHWPEIQKLAKEDSPKAFETLTKYVLEGLRLTTPAAGILRIVDDDNKMIVDGDLVHHVKRGEIILLDLAAASLDPEKYPNPVEIKLNRPETDYIHFGHGMHACLGRHIVVPTIVTQLRVFARLRNLRRAPGMQGQLREGRGGGVRAFLSENGDDWVPFPATMKMHFDDFDSLS</sequence>
<dbReference type="Gene3D" id="1.10.630.10">
    <property type="entry name" value="Cytochrome P450"/>
    <property type="match status" value="1"/>
</dbReference>
<dbReference type="InterPro" id="IPR019791">
    <property type="entry name" value="Haem_peroxidase_animal"/>
</dbReference>
<keyword evidence="8" id="KW-0413">Isomerase</keyword>
<dbReference type="InterPro" id="IPR036396">
    <property type="entry name" value="Cyt_P450_sf"/>
</dbReference>
<dbReference type="Pfam" id="PF03098">
    <property type="entry name" value="An_peroxidase"/>
    <property type="match status" value="3"/>
</dbReference>
<comment type="subunit">
    <text evidence="1">Homotetramer.</text>
</comment>
<dbReference type="InterPro" id="IPR010255">
    <property type="entry name" value="Haem_peroxidase_sf"/>
</dbReference>
<dbReference type="PRINTS" id="PR00457">
    <property type="entry name" value="ANPEROXIDASE"/>
</dbReference>
<evidence type="ECO:0000313" key="10">
    <source>
        <dbReference type="EMBL" id="KAF2178270.1"/>
    </source>
</evidence>
<dbReference type="InterPro" id="IPR017972">
    <property type="entry name" value="Cyt_P450_CS"/>
</dbReference>
<dbReference type="CDD" id="cd09817">
    <property type="entry name" value="linoleate_diol_synthase_like"/>
    <property type="match status" value="1"/>
</dbReference>
<feature type="binding site" description="axial binding residue" evidence="9">
    <location>
        <position position="368"/>
    </location>
    <ligand>
        <name>heme b</name>
        <dbReference type="ChEBI" id="CHEBI:60344"/>
    </ligand>
    <ligandPart>
        <name>Fe</name>
        <dbReference type="ChEBI" id="CHEBI:18248"/>
    </ligandPart>
</feature>
<dbReference type="SUPFAM" id="SSF48264">
    <property type="entry name" value="Cytochrome P450"/>
    <property type="match status" value="1"/>
</dbReference>
<dbReference type="Proteomes" id="UP000800200">
    <property type="component" value="Unassembled WGS sequence"/>
</dbReference>
<dbReference type="GO" id="GO:0004497">
    <property type="term" value="F:monooxygenase activity"/>
    <property type="evidence" value="ECO:0007669"/>
    <property type="project" value="InterPro"/>
</dbReference>
<dbReference type="InterPro" id="IPR037120">
    <property type="entry name" value="Haem_peroxidase_sf_animal"/>
</dbReference>
<reference evidence="10" key="1">
    <citation type="journal article" date="2020" name="Stud. Mycol.">
        <title>101 Dothideomycetes genomes: a test case for predicting lifestyles and emergence of pathogens.</title>
        <authorList>
            <person name="Haridas S."/>
            <person name="Albert R."/>
            <person name="Binder M."/>
            <person name="Bloem J."/>
            <person name="Labutti K."/>
            <person name="Salamov A."/>
            <person name="Andreopoulos B."/>
            <person name="Baker S."/>
            <person name="Barry K."/>
            <person name="Bills G."/>
            <person name="Bluhm B."/>
            <person name="Cannon C."/>
            <person name="Castanera R."/>
            <person name="Culley D."/>
            <person name="Daum C."/>
            <person name="Ezra D."/>
            <person name="Gonzalez J."/>
            <person name="Henrissat B."/>
            <person name="Kuo A."/>
            <person name="Liang C."/>
            <person name="Lipzen A."/>
            <person name="Lutzoni F."/>
            <person name="Magnuson J."/>
            <person name="Mondo S."/>
            <person name="Nolan M."/>
            <person name="Ohm R."/>
            <person name="Pangilinan J."/>
            <person name="Park H.-J."/>
            <person name="Ramirez L."/>
            <person name="Alfaro M."/>
            <person name="Sun H."/>
            <person name="Tritt A."/>
            <person name="Yoshinaga Y."/>
            <person name="Zwiers L.-H."/>
            <person name="Turgeon B."/>
            <person name="Goodwin S."/>
            <person name="Spatafora J."/>
            <person name="Crous P."/>
            <person name="Grigoriev I."/>
        </authorList>
    </citation>
    <scope>NUCLEOTIDE SEQUENCE</scope>
    <source>
        <strain evidence="10">CBS 207.26</strain>
    </source>
</reference>
<proteinExistence type="predicted"/>
<dbReference type="InterPro" id="IPR034812">
    <property type="entry name" value="Ppo-like_N"/>
</dbReference>
<evidence type="ECO:0000256" key="5">
    <source>
        <dbReference type="ARBA" id="ARBA00022964"/>
    </source>
</evidence>
<accession>A0A6A6DK11</accession>
<keyword evidence="11" id="KW-1185">Reference proteome</keyword>
<dbReference type="CDD" id="cd20612">
    <property type="entry name" value="CYP_LDS-like_C"/>
    <property type="match status" value="1"/>
</dbReference>
<dbReference type="PANTHER" id="PTHR11903">
    <property type="entry name" value="PROSTAGLANDIN G/H SYNTHASE"/>
    <property type="match status" value="1"/>
</dbReference>
<dbReference type="PANTHER" id="PTHR11903:SF37">
    <property type="entry name" value="PSI-PRODUCING OXYGENASE A"/>
    <property type="match status" value="1"/>
</dbReference>
<dbReference type="InterPro" id="IPR050783">
    <property type="entry name" value="Oxylipin_biosynth_metab"/>
</dbReference>
<dbReference type="GO" id="GO:0016705">
    <property type="term" value="F:oxidoreductase activity, acting on paired donors, with incorporation or reduction of molecular oxygen"/>
    <property type="evidence" value="ECO:0007669"/>
    <property type="project" value="InterPro"/>
</dbReference>
<evidence type="ECO:0000256" key="6">
    <source>
        <dbReference type="ARBA" id="ARBA00023002"/>
    </source>
</evidence>
<organism evidence="10 11">
    <name type="scientific">Zopfia rhizophila CBS 207.26</name>
    <dbReference type="NCBI Taxonomy" id="1314779"/>
    <lineage>
        <taxon>Eukaryota</taxon>
        <taxon>Fungi</taxon>
        <taxon>Dikarya</taxon>
        <taxon>Ascomycota</taxon>
        <taxon>Pezizomycotina</taxon>
        <taxon>Dothideomycetes</taxon>
        <taxon>Dothideomycetes incertae sedis</taxon>
        <taxon>Zopfiaceae</taxon>
        <taxon>Zopfia</taxon>
    </lineage>
</organism>
<dbReference type="OrthoDB" id="823504at2759"/>
<evidence type="ECO:0000256" key="3">
    <source>
        <dbReference type="ARBA" id="ARBA00022617"/>
    </source>
</evidence>
<evidence type="ECO:0000256" key="1">
    <source>
        <dbReference type="ARBA" id="ARBA00011881"/>
    </source>
</evidence>
<evidence type="ECO:0000313" key="11">
    <source>
        <dbReference type="Proteomes" id="UP000800200"/>
    </source>
</evidence>
<dbReference type="AlphaFoldDB" id="A0A6A6DK11"/>
<dbReference type="PROSITE" id="PS00086">
    <property type="entry name" value="CYTOCHROME_P450"/>
    <property type="match status" value="1"/>
</dbReference>
<evidence type="ECO:0000256" key="2">
    <source>
        <dbReference type="ARBA" id="ARBA00013239"/>
    </source>
</evidence>
<keyword evidence="6" id="KW-0560">Oxidoreductase</keyword>
<dbReference type="GO" id="GO:0020037">
    <property type="term" value="F:heme binding"/>
    <property type="evidence" value="ECO:0007669"/>
    <property type="project" value="InterPro"/>
</dbReference>
<dbReference type="Gene3D" id="1.10.640.10">
    <property type="entry name" value="Haem peroxidase domain superfamily, animal type"/>
    <property type="match status" value="1"/>
</dbReference>
<evidence type="ECO:0000256" key="8">
    <source>
        <dbReference type="ARBA" id="ARBA00023235"/>
    </source>
</evidence>
<dbReference type="EMBL" id="ML994676">
    <property type="protein sequence ID" value="KAF2178270.1"/>
    <property type="molecule type" value="Genomic_DNA"/>
</dbReference>
<dbReference type="EC" id="1.13.11.60" evidence="2"/>
<evidence type="ECO:0000256" key="9">
    <source>
        <dbReference type="PIRSR" id="PIRSR619791-2"/>
    </source>
</evidence>
<protein>
    <recommendedName>
        <fullName evidence="2">linoleate 8R-lipoxygenase</fullName>
        <ecNumber evidence="2">1.13.11.60</ecNumber>
    </recommendedName>
</protein>
<dbReference type="GO" id="GO:0004601">
    <property type="term" value="F:peroxidase activity"/>
    <property type="evidence" value="ECO:0007669"/>
    <property type="project" value="UniProtKB-KW"/>
</dbReference>
<dbReference type="PROSITE" id="PS50292">
    <property type="entry name" value="PEROXIDASE_3"/>
    <property type="match status" value="1"/>
</dbReference>
<evidence type="ECO:0000256" key="4">
    <source>
        <dbReference type="ARBA" id="ARBA00022723"/>
    </source>
</evidence>
<dbReference type="GO" id="GO:0006979">
    <property type="term" value="P:response to oxidative stress"/>
    <property type="evidence" value="ECO:0007669"/>
    <property type="project" value="InterPro"/>
</dbReference>
<dbReference type="SUPFAM" id="SSF48113">
    <property type="entry name" value="Heme-dependent peroxidases"/>
    <property type="match status" value="1"/>
</dbReference>
<keyword evidence="4 9" id="KW-0479">Metal-binding</keyword>
<dbReference type="GO" id="GO:0016853">
    <property type="term" value="F:isomerase activity"/>
    <property type="evidence" value="ECO:0007669"/>
    <property type="project" value="UniProtKB-KW"/>
</dbReference>
<dbReference type="GO" id="GO:0006631">
    <property type="term" value="P:fatty acid metabolic process"/>
    <property type="evidence" value="ECO:0007669"/>
    <property type="project" value="UniProtKB-ARBA"/>
</dbReference>
<keyword evidence="7 9" id="KW-0408">Iron</keyword>
<gene>
    <name evidence="10" type="ORF">K469DRAFT_754578</name>
</gene>
<dbReference type="GO" id="GO:0005506">
    <property type="term" value="F:iron ion binding"/>
    <property type="evidence" value="ECO:0007669"/>
    <property type="project" value="InterPro"/>
</dbReference>
<keyword evidence="3 9" id="KW-0349">Heme</keyword>
<evidence type="ECO:0000256" key="7">
    <source>
        <dbReference type="ARBA" id="ARBA00023004"/>
    </source>
</evidence>
<keyword evidence="5" id="KW-0223">Dioxygenase</keyword>
<dbReference type="GO" id="GO:0052878">
    <property type="term" value="F:linoleate 8R-lipoxygenase activity"/>
    <property type="evidence" value="ECO:0007669"/>
    <property type="project" value="UniProtKB-EC"/>
</dbReference>
<name>A0A6A6DK11_9PEZI</name>
<keyword evidence="10" id="KW-0575">Peroxidase</keyword>